<dbReference type="OrthoDB" id="264520at2759"/>
<dbReference type="GO" id="GO:0043161">
    <property type="term" value="P:proteasome-mediated ubiquitin-dependent protein catabolic process"/>
    <property type="evidence" value="ECO:0007669"/>
    <property type="project" value="TreeGrafter"/>
</dbReference>
<evidence type="ECO:0000313" key="3">
    <source>
        <dbReference type="RefSeq" id="XP_008066842.1"/>
    </source>
</evidence>
<dbReference type="GO" id="GO:0000209">
    <property type="term" value="P:protein polyubiquitination"/>
    <property type="evidence" value="ECO:0007669"/>
    <property type="project" value="TreeGrafter"/>
</dbReference>
<feature type="compositionally biased region" description="Basic and acidic residues" evidence="1">
    <location>
        <begin position="50"/>
        <end position="63"/>
    </location>
</feature>
<evidence type="ECO:0000313" key="2">
    <source>
        <dbReference type="Proteomes" id="UP000189704"/>
    </source>
</evidence>
<dbReference type="CTD" id="81844"/>
<dbReference type="FunFam" id="2.120.10.30:FF:000050">
    <property type="entry name" value="E3 ubiquitin-protein ligase TRIM56"/>
    <property type="match status" value="1"/>
</dbReference>
<feature type="non-terminal residue" evidence="3">
    <location>
        <position position="1"/>
    </location>
</feature>
<dbReference type="Gene3D" id="2.120.10.30">
    <property type="entry name" value="TolB, C-terminal domain"/>
    <property type="match status" value="1"/>
</dbReference>
<proteinExistence type="predicted"/>
<reference evidence="3" key="1">
    <citation type="submission" date="2025-08" db="UniProtKB">
        <authorList>
            <consortium name="RefSeq"/>
        </authorList>
    </citation>
    <scope>IDENTIFICATION</scope>
</reference>
<feature type="compositionally biased region" description="Basic residues" evidence="1">
    <location>
        <begin position="135"/>
        <end position="148"/>
    </location>
</feature>
<dbReference type="PANTHER" id="PTHR24104">
    <property type="entry name" value="E3 UBIQUITIN-PROTEIN LIGASE NHLRC1-RELATED"/>
    <property type="match status" value="1"/>
</dbReference>
<evidence type="ECO:0000256" key="1">
    <source>
        <dbReference type="SAM" id="MobiDB-lite"/>
    </source>
</evidence>
<gene>
    <name evidence="3" type="primary">TRIM56</name>
</gene>
<feature type="compositionally biased region" description="Basic and acidic residues" evidence="1">
    <location>
        <begin position="98"/>
        <end position="126"/>
    </location>
</feature>
<dbReference type="GO" id="GO:0061630">
    <property type="term" value="F:ubiquitin protein ligase activity"/>
    <property type="evidence" value="ECO:0007669"/>
    <property type="project" value="TreeGrafter"/>
</dbReference>
<feature type="region of interest" description="Disordered" evidence="1">
    <location>
        <begin position="50"/>
        <end position="167"/>
    </location>
</feature>
<dbReference type="InterPro" id="IPR050952">
    <property type="entry name" value="TRIM-NHL_E3_ligases"/>
</dbReference>
<dbReference type="KEGG" id="csyr:103271197"/>
<dbReference type="InterPro" id="IPR011042">
    <property type="entry name" value="6-blade_b-propeller_TolB-like"/>
</dbReference>
<dbReference type="STRING" id="1868482.ENSTSYP00000015193"/>
<sequence>LSLEGAIAQRLRQLQGCPQTPAPAPCLWPQLELHPGLLDKNCHLLRLSFEEQQPRKDAGKDRAGSQGGEETQSQEEDVAKVERQSGAQPQGRDGAQTPKEDNAPMPREDGAQTRDEEQAPTPREDVGSQTQRGGRSNKKRKFKGRFKSISRESSPAPGPNLEGSGLLPRPFFSCSFPTRMPGDKRSPRITGLCPFGLREILVADEQNRALKRFSLNGDYKGAVPVPEGCSPCSVAALQGAVAFSAGARLYLISPDGEVQWRRALSLSQASHAVAALPSGDRVAVSVAGHVEVYNMEGSLATRFIPGGKASRGQRALVFLTTSPQGNFVGSDWQQNSVVVCDGLGQVMGEYRGPGLHGCQPGSVSVDKKGYIFLTLREVNKVVILDPKGSLLGDFLTAYHGLEKPRVTTMVDGRYLVVSLSNGTIHVFRVRSPDS</sequence>
<dbReference type="RefSeq" id="XP_008066842.1">
    <property type="nucleotide sequence ID" value="XM_008068651.1"/>
</dbReference>
<keyword evidence="2" id="KW-1185">Reference proteome</keyword>
<dbReference type="GeneID" id="103271197"/>
<dbReference type="SUPFAM" id="SSF101898">
    <property type="entry name" value="NHL repeat"/>
    <property type="match status" value="1"/>
</dbReference>
<dbReference type="PANTHER" id="PTHR24104:SF25">
    <property type="entry name" value="PROTEIN LIN-41"/>
    <property type="match status" value="1"/>
</dbReference>
<protein>
    <submittedName>
        <fullName evidence="3">E3 ubiquitin-protein ligase TRIM56</fullName>
    </submittedName>
</protein>
<name>A0A1U7UNF1_CARSF</name>
<organism evidence="2 3">
    <name type="scientific">Carlito syrichta</name>
    <name type="common">Philippine tarsier</name>
    <name type="synonym">Tarsius syrichta</name>
    <dbReference type="NCBI Taxonomy" id="1868482"/>
    <lineage>
        <taxon>Eukaryota</taxon>
        <taxon>Metazoa</taxon>
        <taxon>Chordata</taxon>
        <taxon>Craniata</taxon>
        <taxon>Vertebrata</taxon>
        <taxon>Euteleostomi</taxon>
        <taxon>Mammalia</taxon>
        <taxon>Eutheria</taxon>
        <taxon>Euarchontoglires</taxon>
        <taxon>Primates</taxon>
        <taxon>Haplorrhini</taxon>
        <taxon>Tarsiiformes</taxon>
        <taxon>Tarsiidae</taxon>
        <taxon>Carlito</taxon>
    </lineage>
</organism>
<dbReference type="AlphaFoldDB" id="A0A1U7UNF1"/>
<dbReference type="GO" id="GO:0008270">
    <property type="term" value="F:zinc ion binding"/>
    <property type="evidence" value="ECO:0007669"/>
    <property type="project" value="UniProtKB-KW"/>
</dbReference>
<accession>A0A1U7UNF1</accession>
<dbReference type="Proteomes" id="UP000189704">
    <property type="component" value="Unplaced"/>
</dbReference>